<proteinExistence type="predicted"/>
<evidence type="ECO:0000313" key="5">
    <source>
        <dbReference type="Proteomes" id="UP000321577"/>
    </source>
</evidence>
<organism evidence="4 5">
    <name type="scientific">Brevifollis gellanilyticus</name>
    <dbReference type="NCBI Taxonomy" id="748831"/>
    <lineage>
        <taxon>Bacteria</taxon>
        <taxon>Pseudomonadati</taxon>
        <taxon>Verrucomicrobiota</taxon>
        <taxon>Verrucomicrobiia</taxon>
        <taxon>Verrucomicrobiales</taxon>
        <taxon>Verrucomicrobiaceae</taxon>
    </lineage>
</organism>
<dbReference type="PROSITE" id="PS50853">
    <property type="entry name" value="FN3"/>
    <property type="match status" value="1"/>
</dbReference>
<dbReference type="RefSeq" id="WP_170266624.1">
    <property type="nucleotide sequence ID" value="NZ_BKAG01000006.1"/>
</dbReference>
<dbReference type="SMART" id="SM00060">
    <property type="entry name" value="FN3"/>
    <property type="match status" value="1"/>
</dbReference>
<dbReference type="NCBIfam" id="NF012200">
    <property type="entry name" value="choice_anch_D"/>
    <property type="match status" value="3"/>
</dbReference>
<dbReference type="GO" id="GO:0016020">
    <property type="term" value="C:membrane"/>
    <property type="evidence" value="ECO:0007669"/>
    <property type="project" value="InterPro"/>
</dbReference>
<dbReference type="PRINTS" id="PR00633">
    <property type="entry name" value="RCCNDNSATION"/>
</dbReference>
<name>A0A512M5A4_9BACT</name>
<evidence type="ECO:0000256" key="1">
    <source>
        <dbReference type="ARBA" id="ARBA00022737"/>
    </source>
</evidence>
<feature type="domain" description="Fibronectin type-III" evidence="3">
    <location>
        <begin position="1399"/>
        <end position="1495"/>
    </location>
</feature>
<comment type="caution">
    <text evidence="4">The sequence shown here is derived from an EMBL/GenBank/DDBJ whole genome shotgun (WGS) entry which is preliminary data.</text>
</comment>
<dbReference type="PANTHER" id="PTHR22870:SF408">
    <property type="entry name" value="OS09G0560450 PROTEIN"/>
    <property type="match status" value="1"/>
</dbReference>
<keyword evidence="2" id="KW-0732">Signal</keyword>
<dbReference type="Pfam" id="PF05345">
    <property type="entry name" value="He_PIG"/>
    <property type="match status" value="1"/>
</dbReference>
<protein>
    <recommendedName>
        <fullName evidence="3">Fibronectin type-III domain-containing protein</fullName>
    </recommendedName>
</protein>
<dbReference type="InterPro" id="IPR009091">
    <property type="entry name" value="RCC1/BLIP-II"/>
</dbReference>
<evidence type="ECO:0000259" key="3">
    <source>
        <dbReference type="PROSITE" id="PS50853"/>
    </source>
</evidence>
<dbReference type="Gene3D" id="2.130.10.30">
    <property type="entry name" value="Regulator of chromosome condensation 1/beta-lactamase-inhibitor protein II"/>
    <property type="match status" value="4"/>
</dbReference>
<feature type="signal peptide" evidence="2">
    <location>
        <begin position="1"/>
        <end position="38"/>
    </location>
</feature>
<dbReference type="PROSITE" id="PS50012">
    <property type="entry name" value="RCC1_3"/>
    <property type="match status" value="12"/>
</dbReference>
<dbReference type="CDD" id="cd00063">
    <property type="entry name" value="FN3"/>
    <property type="match status" value="1"/>
</dbReference>
<accession>A0A512M5A4</accession>
<dbReference type="InterPro" id="IPR015919">
    <property type="entry name" value="Cadherin-like_sf"/>
</dbReference>
<dbReference type="InterPro" id="IPR000408">
    <property type="entry name" value="Reg_chr_condens"/>
</dbReference>
<gene>
    <name evidence="4" type="ORF">BGE01nite_12030</name>
</gene>
<dbReference type="GO" id="GO:0005509">
    <property type="term" value="F:calcium ion binding"/>
    <property type="evidence" value="ECO:0007669"/>
    <property type="project" value="InterPro"/>
</dbReference>
<dbReference type="SUPFAM" id="SSF49313">
    <property type="entry name" value="Cadherin-like"/>
    <property type="match status" value="1"/>
</dbReference>
<dbReference type="PANTHER" id="PTHR22870">
    <property type="entry name" value="REGULATOR OF CHROMOSOME CONDENSATION"/>
    <property type="match status" value="1"/>
</dbReference>
<evidence type="ECO:0000313" key="4">
    <source>
        <dbReference type="EMBL" id="GEP41912.1"/>
    </source>
</evidence>
<dbReference type="InterPro" id="IPR013783">
    <property type="entry name" value="Ig-like_fold"/>
</dbReference>
<dbReference type="PROSITE" id="PS00626">
    <property type="entry name" value="RCC1_2"/>
    <property type="match status" value="4"/>
</dbReference>
<dbReference type="Pfam" id="PF17963">
    <property type="entry name" value="Big_9"/>
    <property type="match status" value="1"/>
</dbReference>
<dbReference type="Gene3D" id="2.60.40.10">
    <property type="entry name" value="Immunoglobulins"/>
    <property type="match status" value="5"/>
</dbReference>
<reference evidence="4 5" key="1">
    <citation type="submission" date="2019-07" db="EMBL/GenBank/DDBJ databases">
        <title>Whole genome shotgun sequence of Brevifollis gellanilyticus NBRC 108608.</title>
        <authorList>
            <person name="Hosoyama A."/>
            <person name="Uohara A."/>
            <person name="Ohji S."/>
            <person name="Ichikawa N."/>
        </authorList>
    </citation>
    <scope>NUCLEOTIDE SEQUENCE [LARGE SCALE GENOMIC DNA]</scope>
    <source>
        <strain evidence="4 5">NBRC 108608</strain>
    </source>
</reference>
<keyword evidence="5" id="KW-1185">Reference proteome</keyword>
<dbReference type="InterPro" id="IPR036116">
    <property type="entry name" value="FN3_sf"/>
</dbReference>
<feature type="chain" id="PRO_5021953198" description="Fibronectin type-III domain-containing protein" evidence="2">
    <location>
        <begin position="39"/>
        <end position="2133"/>
    </location>
</feature>
<dbReference type="Pfam" id="PF25390">
    <property type="entry name" value="WD40_RLD"/>
    <property type="match status" value="2"/>
</dbReference>
<evidence type="ECO:0000256" key="2">
    <source>
        <dbReference type="SAM" id="SignalP"/>
    </source>
</evidence>
<keyword evidence="1" id="KW-0677">Repeat</keyword>
<dbReference type="InterPro" id="IPR051210">
    <property type="entry name" value="Ub_ligase/GEF_domain"/>
</dbReference>
<dbReference type="SUPFAM" id="SSF50985">
    <property type="entry name" value="RCC1/BLIP-II"/>
    <property type="match status" value="3"/>
</dbReference>
<dbReference type="Proteomes" id="UP000321577">
    <property type="component" value="Unassembled WGS sequence"/>
</dbReference>
<dbReference type="EMBL" id="BKAG01000006">
    <property type="protein sequence ID" value="GEP41912.1"/>
    <property type="molecule type" value="Genomic_DNA"/>
</dbReference>
<dbReference type="SUPFAM" id="SSF49265">
    <property type="entry name" value="Fibronectin type III"/>
    <property type="match status" value="1"/>
</dbReference>
<dbReference type="InterPro" id="IPR003961">
    <property type="entry name" value="FN3_dom"/>
</dbReference>
<dbReference type="InterPro" id="IPR058923">
    <property type="entry name" value="RCC1-like_dom"/>
</dbReference>
<sequence>MSLDLTFRSLFRVSLRAVSRCVLPALAGLLLAAPSADAALSAAFNAATDVPVTASSYAPAGEVDFTLNFAPDPGTNLTVVKNTGLPFIEGAFSNLANGATVNLSYNGATYPFVAWYYGGEGNNDLVLLWPYTLVAGWGHNLYGQLGDGTRADKRVPTRVDQAGVLAGKTVVQVVQGGIFSLALTTEGRVYSWGSDFNGALGNSSTTEAILPVAVNTESGTSALYGKEVVYLTAGRNHSLAVCSDGTVVGWGRNDSGQLGDGTTQNRPMPVMMNTLSGASALSGKSAVSVSAGQDHTLVLCSDGTMVSCGGNGSGQLGDGTLIQRLSPVSTGADAVAMDGKKVVSISSGRSHNLALCSDGTLMSWGSGALGDTVSQRSVVAPVNSASGTSALFGKNVAAISAGHSHSLALCTDGTVTGWGDNSSWQLGDTLPGRALPVSITSGALSNKQVVSVAAASASSLALLADNTLVFWGVNNRSGGSRPVVVEQIVGVSALGGVRVSRLPSACHTASHVLSIYRVPFNEITVRGNGREILNGDMSPDFADHTNFSTVLLNTQARVRTFTITNTGMAELNLTGAPKVTISGPHAADFIVASGPVSPLDPLSGTTTFQIAFDPKAAGIRHATVSVMSDDHDESFYTFGIQGVGSLGGFSFDNGVDAAVTADNYAATGEASLTLNFAPEPGTNLTVVKNTGPAFLEGTFSNLPNGSTVNLNYNGVTYPFVVWYYGGEGNNDLVLLWPRTVLAAWGNNSSGQLAVSNYGDFRHDTPELADISGLLEGKTLAQVSQGGAHTLALTTEGKVYAWGSNQWGQLGDNTLVKKSAPVGVNTTDGVSSLSGKKVVAIAAGYNHSLALCSDGTVSAWGSNYNAELGNGTITDSAVPVPVDTATGTSTLHGKVVTALAAGSSHNLALCSDGTLAAWGAGGSGQLGDGGSVQRRVPVAVNATEGMSALSGKVVTSMAVGWSHSVALCADGSMVAWGGNAKGQLGDGSTTSRLLPVTVSVTGVLANKTVTSICAGESHNIALCSDGTIASWGENDEGQIGDDSGMSRTLPVMVNITPGSSALADKTVVSIACGEKHNLALCTDNTLVAWGYNYDGQLGDDSSATRSRVPVNVYREGGFSRGVLAGKTITGLPSRSGVSSGSSMVIFEGALRDISVTGNGKEIVNGDTTPESGDLTDFGNVPQVGDTVKRTFWIANKGVGMLQFTGTPYVEIYGNHFYSDHFFVSRQPAQTYTSSNGRVSFDITCSPRALGLQTATVTIRSDAPDEPVYTFSIQCFGRGSEIEVREAGVNVASGGTVSFGRVASGWPRGVARKTFVINNLGNEDLTDLTFIKSGQNPYDYTILVPPTAPVPPGGNTSFVVQASPGDQGARSAVLRITNNDFNEYYFDIVMTATGGDSTPPATTRPTVTGVTMDGATLKTEVDARGSERWVLFEYGTTPDYGSQVAATPDTVTGYSKTNVSATITGLLPNTKYHFRVRAEGVMGSANGEDKTFTTLNRLPVAVADSAVVLPGGQVVIPVLGNDVDPGDVLNIASFTQPAATAGKVTKVGNTLVFTGAAGFSGGTFSYAAGDAYRGKSSPATVTLTLGTCSIGPDVTVSADSPPYELAVIANAPFGVIENVSWLSFVPPAPGTTSVTFIPAPNASKTARTATVNVGGKTHTVTQSGVSAVPVLTVPDPIPLAAISASYELGIPTQNGPVTYMATGLPKGLTLSNASGKITGYPSEAKTSTVTVKAKNVQGESNTISFDITVLDIPATVVGSFSAVIESDTTLTDRLGGFMTITVTKTGAVSGTLKLGAGSHPFTGKLSTAENPAEPDPEHAVLRTSVKRTGKPNVDLVVRMNDDETDFISGDVTLPGAEPVSLELEGGRHVWDAKTKPADSYKGNFTVVLPPTSTATSIPQGDGFLTFTVTPAGAVSWSGQLADGTVIPAQTSAVWADGRVPLFVVFGKGLGSLTQTLRISAGTRLVTGPLRWHKKPQVMRAFGNGFESATLQANGSEYLPPVAGKTLLDRPAPATYRLDFLDGGIEDVRSFIDLDQVFSMSVTHVLSSSTPNPSQVKITKIDLTKGTFIGTMTLKDTNPFNAGLPEVSRTLTFQGVLFSYMHMGTGYFLLPGITGPPVNVTKSAMTSGQVRIEILP</sequence>